<protein>
    <submittedName>
        <fullName evidence="1">DUF3080 family protein</fullName>
    </submittedName>
</protein>
<dbReference type="PROSITE" id="PS51257">
    <property type="entry name" value="PROKAR_LIPOPROTEIN"/>
    <property type="match status" value="1"/>
</dbReference>
<organism evidence="1 2">
    <name type="scientific">Alteromonas profundi</name>
    <dbReference type="NCBI Taxonomy" id="2696062"/>
    <lineage>
        <taxon>Bacteria</taxon>
        <taxon>Pseudomonadati</taxon>
        <taxon>Pseudomonadota</taxon>
        <taxon>Gammaproteobacteria</taxon>
        <taxon>Alteromonadales</taxon>
        <taxon>Alteromonadaceae</taxon>
        <taxon>Alteromonas/Salinimonas group</taxon>
        <taxon>Alteromonas</taxon>
    </lineage>
</organism>
<dbReference type="AlphaFoldDB" id="A0A7X5LIJ6"/>
<dbReference type="InterPro" id="IPR021431">
    <property type="entry name" value="DUF3080"/>
</dbReference>
<gene>
    <name evidence="1" type="ORF">GTH32_01845</name>
</gene>
<dbReference type="Proteomes" id="UP000470213">
    <property type="component" value="Unassembled WGS sequence"/>
</dbReference>
<comment type="caution">
    <text evidence="1">The sequence shown here is derived from an EMBL/GenBank/DDBJ whole genome shotgun (WGS) entry which is preliminary data.</text>
</comment>
<reference evidence="1 2" key="1">
    <citation type="submission" date="2020-01" db="EMBL/GenBank/DDBJ databases">
        <authorList>
            <person name="Chen J."/>
            <person name="Zhu S."/>
            <person name="Yang J."/>
        </authorList>
    </citation>
    <scope>NUCLEOTIDE SEQUENCE [LARGE SCALE GENOMIC DNA]</scope>
    <source>
        <strain evidence="1 2">345S023</strain>
    </source>
</reference>
<proteinExistence type="predicted"/>
<dbReference type="RefSeq" id="WP_163083542.1">
    <property type="nucleotide sequence ID" value="NZ_JAAAWN010000002.1"/>
</dbReference>
<dbReference type="EMBL" id="JAAAWN010000002">
    <property type="protein sequence ID" value="NDV89938.1"/>
    <property type="molecule type" value="Genomic_DNA"/>
</dbReference>
<accession>A0A7X5LIJ6</accession>
<keyword evidence="2" id="KW-1185">Reference proteome</keyword>
<evidence type="ECO:0000313" key="1">
    <source>
        <dbReference type="EMBL" id="NDV89938.1"/>
    </source>
</evidence>
<name>A0A7X5LIJ6_9ALTE</name>
<evidence type="ECO:0000313" key="2">
    <source>
        <dbReference type="Proteomes" id="UP000470213"/>
    </source>
</evidence>
<sequence length="355" mass="40056">MVAPHSKRLQFQWKASVVLMGLVLLSGCFGHTGLKANINEYRTRLARVLDSPIAPADADKHTLRYPSVSERVVNVTPVNINLRNFYAIQDCELGRIVAQRNTVLGKTQLPSQRFAYEQKLGTVLANCEEKVSKNNKQLAALINNWREQKRAQWPQIWAQLIQNSSEMKQGLSLASSLLEVESSSQISSSVNALYYLDSLAHRSDKVGAFNSNHLEAQLRTLSNSRLPAKLWLTQQLLTNELTTLTGALKRPLASVNCPKGRASEKAKVLRNVFYLFFIEKIQPVGSKLNQIHYQLAPLWQRWVASDALSPAFKQFIATHAHEGFSEYQDAMHEHVRLWQDFLGRCNLAPVAVSRL</sequence>
<dbReference type="Pfam" id="PF11279">
    <property type="entry name" value="DUF3080"/>
    <property type="match status" value="1"/>
</dbReference>